<evidence type="ECO:0000259" key="2">
    <source>
        <dbReference type="Pfam" id="PF19421"/>
    </source>
</evidence>
<evidence type="ECO:0000313" key="4">
    <source>
        <dbReference type="RefSeq" id="XP_013926233.1"/>
    </source>
</evidence>
<dbReference type="OrthoDB" id="6287725at2759"/>
<dbReference type="InterPro" id="IPR045842">
    <property type="entry name" value="Fry_C"/>
</dbReference>
<feature type="domain" description="Protein furry C-terminal" evidence="2">
    <location>
        <begin position="22"/>
        <end position="236"/>
    </location>
</feature>
<evidence type="ECO:0000256" key="1">
    <source>
        <dbReference type="SAM" id="MobiDB-lite"/>
    </source>
</evidence>
<dbReference type="GeneID" id="106552464"/>
<sequence length="256" mass="29314">MIIEGDENTVHKNEEKNSALNSERNDQASFPEHVLVFCQVHQELEFSVVFGEALRKKEENATNQNCLGKAMAYTSMLLLFICSQDEEQDGFPEVQTSPPPSPFLSAILAAFQPQAYDDEEEAWRCHVNQLLTDTDGSSAVYTFHVFSRLFQVIQRRFGAITHESVSFLGENLQRIGTKFKSSLEVMTTYSECPTVFVDAETLMSCGLLETLKFSVLELQEHLDTYNAKREAAEQVVNFFWILLHYIEQVNDQWDFK</sequence>
<name>A0A6I9YP21_9SAUR</name>
<reference evidence="4" key="1">
    <citation type="submission" date="2025-08" db="UniProtKB">
        <authorList>
            <consortium name="RefSeq"/>
        </authorList>
    </citation>
    <scope>IDENTIFICATION</scope>
    <source>
        <tissue evidence="4">Skeletal muscle</tissue>
    </source>
</reference>
<protein>
    <submittedName>
        <fullName evidence="4">Protein furry homolog-like</fullName>
    </submittedName>
</protein>
<feature type="compositionally biased region" description="Basic and acidic residues" evidence="1">
    <location>
        <begin position="8"/>
        <end position="17"/>
    </location>
</feature>
<evidence type="ECO:0000313" key="3">
    <source>
        <dbReference type="Proteomes" id="UP000504617"/>
    </source>
</evidence>
<proteinExistence type="predicted"/>
<dbReference type="KEGG" id="tsr:106552464"/>
<keyword evidence="3" id="KW-1185">Reference proteome</keyword>
<accession>A0A6I9YP21</accession>
<gene>
    <name evidence="4" type="primary">LOC106552464</name>
</gene>
<dbReference type="RefSeq" id="XP_013926233.1">
    <property type="nucleotide sequence ID" value="XM_014070758.1"/>
</dbReference>
<dbReference type="Proteomes" id="UP000504617">
    <property type="component" value="Unplaced"/>
</dbReference>
<organism evidence="3 4">
    <name type="scientific">Thamnophis sirtalis</name>
    <dbReference type="NCBI Taxonomy" id="35019"/>
    <lineage>
        <taxon>Eukaryota</taxon>
        <taxon>Metazoa</taxon>
        <taxon>Chordata</taxon>
        <taxon>Craniata</taxon>
        <taxon>Vertebrata</taxon>
        <taxon>Euteleostomi</taxon>
        <taxon>Lepidosauria</taxon>
        <taxon>Squamata</taxon>
        <taxon>Bifurcata</taxon>
        <taxon>Unidentata</taxon>
        <taxon>Episquamata</taxon>
        <taxon>Toxicofera</taxon>
        <taxon>Serpentes</taxon>
        <taxon>Colubroidea</taxon>
        <taxon>Colubridae</taxon>
        <taxon>Natricinae</taxon>
        <taxon>Thamnophis</taxon>
    </lineage>
</organism>
<dbReference type="Pfam" id="PF19421">
    <property type="entry name" value="Fry_C"/>
    <property type="match status" value="1"/>
</dbReference>
<feature type="region of interest" description="Disordered" evidence="1">
    <location>
        <begin position="1"/>
        <end position="24"/>
    </location>
</feature>
<dbReference type="AlphaFoldDB" id="A0A6I9YP21"/>